<feature type="transmembrane region" description="Helical" evidence="4">
    <location>
        <begin position="275"/>
        <end position="295"/>
    </location>
</feature>
<dbReference type="Proteomes" id="UP000587396">
    <property type="component" value="Unassembled WGS sequence"/>
</dbReference>
<dbReference type="Gene3D" id="1.10.10.10">
    <property type="entry name" value="Winged helix-like DNA-binding domain superfamily/Winged helix DNA-binding domain"/>
    <property type="match status" value="1"/>
</dbReference>
<evidence type="ECO:0000259" key="5">
    <source>
        <dbReference type="PROSITE" id="PS50043"/>
    </source>
</evidence>
<keyword evidence="7" id="KW-1185">Reference proteome</keyword>
<dbReference type="PANTHER" id="PTHR44688:SF16">
    <property type="entry name" value="DNA-BINDING TRANSCRIPTIONAL ACTIVATOR DEVR_DOSR"/>
    <property type="match status" value="1"/>
</dbReference>
<dbReference type="SUPFAM" id="SSF103473">
    <property type="entry name" value="MFS general substrate transporter"/>
    <property type="match status" value="1"/>
</dbReference>
<name>A0A842JAS3_9ACTN</name>
<accession>A0A842JAS3</accession>
<feature type="transmembrane region" description="Helical" evidence="4">
    <location>
        <begin position="337"/>
        <end position="360"/>
    </location>
</feature>
<dbReference type="PANTHER" id="PTHR44688">
    <property type="entry name" value="DNA-BINDING TRANSCRIPTIONAL ACTIVATOR DEVR_DOSR"/>
    <property type="match status" value="1"/>
</dbReference>
<keyword evidence="2" id="KW-0238">DNA-binding</keyword>
<keyword evidence="1" id="KW-0805">Transcription regulation</keyword>
<evidence type="ECO:0000313" key="7">
    <source>
        <dbReference type="Proteomes" id="UP000587396"/>
    </source>
</evidence>
<feature type="transmembrane region" description="Helical" evidence="4">
    <location>
        <begin position="89"/>
        <end position="110"/>
    </location>
</feature>
<evidence type="ECO:0000256" key="1">
    <source>
        <dbReference type="ARBA" id="ARBA00023015"/>
    </source>
</evidence>
<dbReference type="InterPro" id="IPR016032">
    <property type="entry name" value="Sig_transdc_resp-reg_C-effctor"/>
</dbReference>
<dbReference type="SUPFAM" id="SSF46894">
    <property type="entry name" value="C-terminal effector domain of the bipartite response regulators"/>
    <property type="match status" value="1"/>
</dbReference>
<dbReference type="AlphaFoldDB" id="A0A842JAS3"/>
<feature type="domain" description="HTH luxR-type" evidence="5">
    <location>
        <begin position="393"/>
        <end position="458"/>
    </location>
</feature>
<feature type="transmembrane region" description="Helical" evidence="4">
    <location>
        <begin position="251"/>
        <end position="269"/>
    </location>
</feature>
<keyword evidence="3" id="KW-0804">Transcription</keyword>
<dbReference type="RefSeq" id="WP_185904861.1">
    <property type="nucleotide sequence ID" value="NZ_JACMSE010000003.1"/>
</dbReference>
<protein>
    <recommendedName>
        <fullName evidence="5">HTH luxR-type domain-containing protein</fullName>
    </recommendedName>
</protein>
<organism evidence="6 7">
    <name type="scientific">Gordonibacter massiliensis</name>
    <name type="common">ex Traore et al. 2017</name>
    <dbReference type="NCBI Taxonomy" id="1841863"/>
    <lineage>
        <taxon>Bacteria</taxon>
        <taxon>Bacillati</taxon>
        <taxon>Actinomycetota</taxon>
        <taxon>Coriobacteriia</taxon>
        <taxon>Eggerthellales</taxon>
        <taxon>Eggerthellaceae</taxon>
        <taxon>Gordonibacter</taxon>
    </lineage>
</organism>
<dbReference type="GO" id="GO:0006355">
    <property type="term" value="P:regulation of DNA-templated transcription"/>
    <property type="evidence" value="ECO:0007669"/>
    <property type="project" value="InterPro"/>
</dbReference>
<dbReference type="InterPro" id="IPR000792">
    <property type="entry name" value="Tscrpt_reg_LuxR_C"/>
</dbReference>
<feature type="transmembrane region" description="Helical" evidence="4">
    <location>
        <begin position="28"/>
        <end position="50"/>
    </location>
</feature>
<keyword evidence="4" id="KW-0812">Transmembrane</keyword>
<dbReference type="InterPro" id="IPR036259">
    <property type="entry name" value="MFS_trans_sf"/>
</dbReference>
<feature type="transmembrane region" description="Helical" evidence="4">
    <location>
        <begin position="188"/>
        <end position="207"/>
    </location>
</feature>
<feature type="transmembrane region" description="Helical" evidence="4">
    <location>
        <begin position="146"/>
        <end position="167"/>
    </location>
</feature>
<dbReference type="CDD" id="cd06170">
    <property type="entry name" value="LuxR_C_like"/>
    <property type="match status" value="1"/>
</dbReference>
<sequence length="462" mass="49652">MALFWACFFAMLMRNSFLDPGIDRLWYHLALRIVFFVGFGACAFALSHAADGLPTPRGRRTMYALVVLFCVIAAASPTVYAALGAPLPLAFDLVAWALSGVGLGCLLFVWMPVVSRMDERSVARCMALSTACGGFLYLVINLLPSYFSIVMLVVCPLVSLGVERVVAHEAEPADEERVPLATSRENAGMSWAFGVIYVVYGIVFGLGAGSVTQLPGDPLLFGGIAAFILAGAFAALAFMKRFAGRMRQIDMLRMVFPFLVVSLVAMALFTGPVYALSNLLLLAAYVFLVVTSMAFEVHTAHKRHAAPLFFVGMSQGVLGAGMAAGFALGLLPAVAGAANYSVLSGVALGLVVVLAAFITFAPQHRPADDEDAATSATSEQEHEQGRWKARCAVVARDAKLSARETEVFYLMAKGRGIEHIQNKLCISSHTVKSHTYNIYRKMGINSREELLDAIEAADPDEA</sequence>
<dbReference type="GO" id="GO:0003677">
    <property type="term" value="F:DNA binding"/>
    <property type="evidence" value="ECO:0007669"/>
    <property type="project" value="UniProtKB-KW"/>
</dbReference>
<reference evidence="6 7" key="1">
    <citation type="submission" date="2020-08" db="EMBL/GenBank/DDBJ databases">
        <authorList>
            <person name="Liu C."/>
            <person name="Sun Q."/>
        </authorList>
    </citation>
    <scope>NUCLEOTIDE SEQUENCE [LARGE SCALE GENOMIC DNA]</scope>
    <source>
        <strain evidence="6 7">N22</strain>
    </source>
</reference>
<feature type="transmembrane region" description="Helical" evidence="4">
    <location>
        <begin position="307"/>
        <end position="331"/>
    </location>
</feature>
<keyword evidence="4" id="KW-0472">Membrane</keyword>
<evidence type="ECO:0000256" key="3">
    <source>
        <dbReference type="ARBA" id="ARBA00023163"/>
    </source>
</evidence>
<dbReference type="PROSITE" id="PS50043">
    <property type="entry name" value="HTH_LUXR_2"/>
    <property type="match status" value="1"/>
</dbReference>
<dbReference type="Pfam" id="PF00196">
    <property type="entry name" value="GerE"/>
    <property type="match status" value="1"/>
</dbReference>
<keyword evidence="4" id="KW-1133">Transmembrane helix</keyword>
<proteinExistence type="predicted"/>
<dbReference type="InterPro" id="IPR036388">
    <property type="entry name" value="WH-like_DNA-bd_sf"/>
</dbReference>
<dbReference type="EMBL" id="JACMSE010000003">
    <property type="protein sequence ID" value="MBC2888953.1"/>
    <property type="molecule type" value="Genomic_DNA"/>
</dbReference>
<evidence type="ECO:0000313" key="6">
    <source>
        <dbReference type="EMBL" id="MBC2888953.1"/>
    </source>
</evidence>
<dbReference type="PRINTS" id="PR00038">
    <property type="entry name" value="HTHLUXR"/>
</dbReference>
<evidence type="ECO:0000256" key="2">
    <source>
        <dbReference type="ARBA" id="ARBA00023125"/>
    </source>
</evidence>
<evidence type="ECO:0000256" key="4">
    <source>
        <dbReference type="SAM" id="Phobius"/>
    </source>
</evidence>
<dbReference type="SMART" id="SM00421">
    <property type="entry name" value="HTH_LUXR"/>
    <property type="match status" value="1"/>
</dbReference>
<feature type="transmembrane region" description="Helical" evidence="4">
    <location>
        <begin position="219"/>
        <end position="239"/>
    </location>
</feature>
<feature type="transmembrane region" description="Helical" evidence="4">
    <location>
        <begin position="122"/>
        <end position="140"/>
    </location>
</feature>
<gene>
    <name evidence="6" type="ORF">H7313_06275</name>
</gene>
<comment type="caution">
    <text evidence="6">The sequence shown here is derived from an EMBL/GenBank/DDBJ whole genome shotgun (WGS) entry which is preliminary data.</text>
</comment>
<feature type="transmembrane region" description="Helical" evidence="4">
    <location>
        <begin position="62"/>
        <end position="83"/>
    </location>
</feature>